<dbReference type="AlphaFoldDB" id="A0A7S4G3K2"/>
<proteinExistence type="predicted"/>
<sequence length="100" mass="10609">MGGLWGVGLKLYGVSQDLRLCLPPRPQRSATLRDPQRRTTLRDLQSTTSPREPLPAPAGVIGPATTDLTGAPAVGPGATLTSKEGDQNSNAASRDYQWLI</sequence>
<feature type="region of interest" description="Disordered" evidence="1">
    <location>
        <begin position="25"/>
        <end position="100"/>
    </location>
</feature>
<evidence type="ECO:0000256" key="1">
    <source>
        <dbReference type="SAM" id="MobiDB-lite"/>
    </source>
</evidence>
<evidence type="ECO:0000313" key="2">
    <source>
        <dbReference type="EMBL" id="CAE0824156.1"/>
    </source>
</evidence>
<gene>
    <name evidence="2" type="ORF">EGYM00163_LOCUS35363</name>
</gene>
<dbReference type="EMBL" id="HBJA01102672">
    <property type="protein sequence ID" value="CAE0824156.1"/>
    <property type="molecule type" value="Transcribed_RNA"/>
</dbReference>
<name>A0A7S4G3K2_9EUGL</name>
<organism evidence="2">
    <name type="scientific">Eutreptiella gymnastica</name>
    <dbReference type="NCBI Taxonomy" id="73025"/>
    <lineage>
        <taxon>Eukaryota</taxon>
        <taxon>Discoba</taxon>
        <taxon>Euglenozoa</taxon>
        <taxon>Euglenida</taxon>
        <taxon>Spirocuta</taxon>
        <taxon>Euglenophyceae</taxon>
        <taxon>Eutreptiales</taxon>
        <taxon>Eutreptiaceae</taxon>
        <taxon>Eutreptiella</taxon>
    </lineage>
</organism>
<reference evidence="2" key="1">
    <citation type="submission" date="2021-01" db="EMBL/GenBank/DDBJ databases">
        <authorList>
            <person name="Corre E."/>
            <person name="Pelletier E."/>
            <person name="Niang G."/>
            <person name="Scheremetjew M."/>
            <person name="Finn R."/>
            <person name="Kale V."/>
            <person name="Holt S."/>
            <person name="Cochrane G."/>
            <person name="Meng A."/>
            <person name="Brown T."/>
            <person name="Cohen L."/>
        </authorList>
    </citation>
    <scope>NUCLEOTIDE SEQUENCE</scope>
    <source>
        <strain evidence="2">CCMP1594</strain>
    </source>
</reference>
<protein>
    <submittedName>
        <fullName evidence="2">Uncharacterized protein</fullName>
    </submittedName>
</protein>
<feature type="compositionally biased region" description="Polar residues" evidence="1">
    <location>
        <begin position="79"/>
        <end position="92"/>
    </location>
</feature>
<accession>A0A7S4G3K2</accession>